<feature type="compositionally biased region" description="Pro residues" evidence="1">
    <location>
        <begin position="206"/>
        <end position="218"/>
    </location>
</feature>
<name>A0AAI8XQH3_MYCME</name>
<protein>
    <submittedName>
        <fullName evidence="3">Uncharacterized protein</fullName>
    </submittedName>
</protein>
<keyword evidence="2" id="KW-0472">Membrane</keyword>
<feature type="transmembrane region" description="Helical" evidence="2">
    <location>
        <begin position="133"/>
        <end position="157"/>
    </location>
</feature>
<organism evidence="3 4">
    <name type="scientific">Mycolicibacterium mageritense</name>
    <name type="common">Mycobacterium mageritense</name>
    <dbReference type="NCBI Taxonomy" id="53462"/>
    <lineage>
        <taxon>Bacteria</taxon>
        <taxon>Bacillati</taxon>
        <taxon>Actinomycetota</taxon>
        <taxon>Actinomycetes</taxon>
        <taxon>Mycobacteriales</taxon>
        <taxon>Mycobacteriaceae</taxon>
        <taxon>Mycolicibacterium</taxon>
    </lineage>
</organism>
<reference evidence="3" key="1">
    <citation type="submission" date="2023-03" db="EMBL/GenBank/DDBJ databases">
        <title>Draft genome sequence of a Mycolicibacterium mageritense strain H4_3_1 isolated from a hybrid biological-inorganic system reactor.</title>
        <authorList>
            <person name="Feng X."/>
            <person name="Kazama D."/>
            <person name="Sato K."/>
            <person name="Kobayashi H."/>
        </authorList>
    </citation>
    <scope>NUCLEOTIDE SEQUENCE</scope>
    <source>
        <strain evidence="3">H4_3_1</strain>
    </source>
</reference>
<dbReference type="Proteomes" id="UP001241092">
    <property type="component" value="Chromosome"/>
</dbReference>
<dbReference type="EMBL" id="AP027452">
    <property type="protein sequence ID" value="BDY31015.1"/>
    <property type="molecule type" value="Genomic_DNA"/>
</dbReference>
<sequence length="226" mass="24628">MDYGVPILIAVLGPLVTGLVTAAGIALERRRTEHDLEVRRLRLVELARNQIAAVEPLLNSPSADGVGTDSRDRAHSIVVSALDSLLHAQALTRQEETLQQRAAKVVERHSGSVTSELLLRRPLRSPGARILRVIYYLAFTWGGLGLLFFGASVFTLPGAGTDAASVVGFAVSFVLTGLLPVLLLRKAVLGCERRYRERKSKRHEVPPPPPAPPAPYPYHPMLSQPR</sequence>
<evidence type="ECO:0000313" key="4">
    <source>
        <dbReference type="Proteomes" id="UP001241092"/>
    </source>
</evidence>
<proteinExistence type="predicted"/>
<feature type="region of interest" description="Disordered" evidence="1">
    <location>
        <begin position="197"/>
        <end position="226"/>
    </location>
</feature>
<keyword evidence="2" id="KW-1133">Transmembrane helix</keyword>
<dbReference type="RefSeq" id="WP_286211554.1">
    <property type="nucleotide sequence ID" value="NZ_AP027452.1"/>
</dbReference>
<feature type="transmembrane region" description="Helical" evidence="2">
    <location>
        <begin position="163"/>
        <end position="184"/>
    </location>
</feature>
<evidence type="ECO:0000313" key="3">
    <source>
        <dbReference type="EMBL" id="BDY31015.1"/>
    </source>
</evidence>
<feature type="transmembrane region" description="Helical" evidence="2">
    <location>
        <begin position="6"/>
        <end position="27"/>
    </location>
</feature>
<accession>A0AAI8XQH3</accession>
<keyword evidence="2" id="KW-0812">Transmembrane</keyword>
<evidence type="ECO:0000256" key="1">
    <source>
        <dbReference type="SAM" id="MobiDB-lite"/>
    </source>
</evidence>
<evidence type="ECO:0000256" key="2">
    <source>
        <dbReference type="SAM" id="Phobius"/>
    </source>
</evidence>
<dbReference type="AlphaFoldDB" id="A0AAI8XQH3"/>
<gene>
    <name evidence="3" type="ORF">hbim_04967</name>
</gene>